<dbReference type="EMBL" id="JACHXK010000011">
    <property type="protein sequence ID" value="MBB3112335.1"/>
    <property type="molecule type" value="Genomic_DNA"/>
</dbReference>
<feature type="domain" description="Rv2525c-like glycoside hydrolase-like" evidence="1">
    <location>
        <begin position="32"/>
        <end position="133"/>
    </location>
</feature>
<protein>
    <recommendedName>
        <fullName evidence="1">Rv2525c-like glycoside hydrolase-like domain-containing protein</fullName>
    </recommendedName>
</protein>
<sequence>MANPVWGVDSAAPANLQLLNCVKNAYGNPKVWGRYIKTVPGAADGLTAQEVTFLRNNGIKILPIYSDFREAVGYQNGQTVARNAIFHAGRLGIPRNVAVFANVERFFRVDAAWIRGWVNTFYNSDFKPGIYNDPTEGGFSSAYCAAAAEDEKVSAHTILWSAEPEPGVSKEREAPAYNPIKPPCEAHVWGWQYGRDAEDCSIDTNLFSPLLLPHLWG</sequence>
<dbReference type="InterPro" id="IPR015020">
    <property type="entry name" value="Rv2525c-like_Glyco_Hydro-like"/>
</dbReference>
<dbReference type="Pfam" id="PF08924">
    <property type="entry name" value="Rv2525c_GlyHyd-like"/>
    <property type="match status" value="1"/>
</dbReference>
<organism evidence="2 3">
    <name type="scientific">Paenibacillus phyllosphaerae</name>
    <dbReference type="NCBI Taxonomy" id="274593"/>
    <lineage>
        <taxon>Bacteria</taxon>
        <taxon>Bacillati</taxon>
        <taxon>Bacillota</taxon>
        <taxon>Bacilli</taxon>
        <taxon>Bacillales</taxon>
        <taxon>Paenibacillaceae</taxon>
        <taxon>Paenibacillus</taxon>
    </lineage>
</organism>
<accession>A0A7W5B0R0</accession>
<dbReference type="SUPFAM" id="SSF51445">
    <property type="entry name" value="(Trans)glycosidases"/>
    <property type="match status" value="1"/>
</dbReference>
<reference evidence="2 3" key="1">
    <citation type="submission" date="2020-08" db="EMBL/GenBank/DDBJ databases">
        <title>Genomic Encyclopedia of Type Strains, Phase III (KMG-III): the genomes of soil and plant-associated and newly described type strains.</title>
        <authorList>
            <person name="Whitman W."/>
        </authorList>
    </citation>
    <scope>NUCLEOTIDE SEQUENCE [LARGE SCALE GENOMIC DNA]</scope>
    <source>
        <strain evidence="2 3">CECT 5862</strain>
    </source>
</reference>
<evidence type="ECO:0000313" key="3">
    <source>
        <dbReference type="Proteomes" id="UP000570361"/>
    </source>
</evidence>
<proteinExistence type="predicted"/>
<keyword evidence="3" id="KW-1185">Reference proteome</keyword>
<name>A0A7W5B0R0_9BACL</name>
<gene>
    <name evidence="2" type="ORF">FHS18_004421</name>
</gene>
<evidence type="ECO:0000259" key="1">
    <source>
        <dbReference type="Pfam" id="PF08924"/>
    </source>
</evidence>
<dbReference type="AlphaFoldDB" id="A0A7W5B0R0"/>
<dbReference type="Proteomes" id="UP000570361">
    <property type="component" value="Unassembled WGS sequence"/>
</dbReference>
<dbReference type="RefSeq" id="WP_183602453.1">
    <property type="nucleotide sequence ID" value="NZ_JACHXK010000011.1"/>
</dbReference>
<comment type="caution">
    <text evidence="2">The sequence shown here is derived from an EMBL/GenBank/DDBJ whole genome shotgun (WGS) entry which is preliminary data.</text>
</comment>
<dbReference type="InterPro" id="IPR017853">
    <property type="entry name" value="GH"/>
</dbReference>
<dbReference type="Gene3D" id="3.20.20.80">
    <property type="entry name" value="Glycosidases"/>
    <property type="match status" value="1"/>
</dbReference>
<evidence type="ECO:0000313" key="2">
    <source>
        <dbReference type="EMBL" id="MBB3112335.1"/>
    </source>
</evidence>